<feature type="compositionally biased region" description="Low complexity" evidence="1">
    <location>
        <begin position="305"/>
        <end position="324"/>
    </location>
</feature>
<proteinExistence type="predicted"/>
<feature type="region of interest" description="Disordered" evidence="1">
    <location>
        <begin position="522"/>
        <end position="542"/>
    </location>
</feature>
<protein>
    <submittedName>
        <fullName evidence="3">Uncharacterized protein</fullName>
    </submittedName>
</protein>
<reference evidence="4" key="1">
    <citation type="submission" date="2017-03" db="EMBL/GenBank/DDBJ databases">
        <title>Genomes of endolithic fungi from Antarctica.</title>
        <authorList>
            <person name="Coleine C."/>
            <person name="Masonjones S."/>
            <person name="Stajich J.E."/>
        </authorList>
    </citation>
    <scope>NUCLEOTIDE SEQUENCE [LARGE SCALE GENOMIC DNA]</scope>
    <source>
        <strain evidence="4">CCFEE 5527</strain>
    </source>
</reference>
<keyword evidence="4" id="KW-1185">Reference proteome</keyword>
<feature type="transmembrane region" description="Helical" evidence="2">
    <location>
        <begin position="57"/>
        <end position="78"/>
    </location>
</feature>
<dbReference type="OrthoDB" id="3254104at2759"/>
<evidence type="ECO:0000313" key="3">
    <source>
        <dbReference type="EMBL" id="OQO05781.1"/>
    </source>
</evidence>
<feature type="transmembrane region" description="Helical" evidence="2">
    <location>
        <begin position="90"/>
        <end position="110"/>
    </location>
</feature>
<dbReference type="InParanoid" id="A0A1V8T3E6"/>
<evidence type="ECO:0000256" key="1">
    <source>
        <dbReference type="SAM" id="MobiDB-lite"/>
    </source>
</evidence>
<organism evidence="3 4">
    <name type="scientific">Cryoendolithus antarcticus</name>
    <dbReference type="NCBI Taxonomy" id="1507870"/>
    <lineage>
        <taxon>Eukaryota</taxon>
        <taxon>Fungi</taxon>
        <taxon>Dikarya</taxon>
        <taxon>Ascomycota</taxon>
        <taxon>Pezizomycotina</taxon>
        <taxon>Dothideomycetes</taxon>
        <taxon>Dothideomycetidae</taxon>
        <taxon>Cladosporiales</taxon>
        <taxon>Cladosporiaceae</taxon>
        <taxon>Cryoendolithus</taxon>
    </lineage>
</organism>
<dbReference type="EMBL" id="NAJO01000018">
    <property type="protein sequence ID" value="OQO05781.1"/>
    <property type="molecule type" value="Genomic_DNA"/>
</dbReference>
<feature type="region of interest" description="Disordered" evidence="1">
    <location>
        <begin position="255"/>
        <end position="341"/>
    </location>
</feature>
<keyword evidence="2" id="KW-1133">Transmembrane helix</keyword>
<evidence type="ECO:0000256" key="2">
    <source>
        <dbReference type="SAM" id="Phobius"/>
    </source>
</evidence>
<evidence type="ECO:0000313" key="4">
    <source>
        <dbReference type="Proteomes" id="UP000192596"/>
    </source>
</evidence>
<feature type="transmembrane region" description="Helical" evidence="2">
    <location>
        <begin position="122"/>
        <end position="141"/>
    </location>
</feature>
<feature type="compositionally biased region" description="Low complexity" evidence="1">
    <location>
        <begin position="270"/>
        <end position="284"/>
    </location>
</feature>
<comment type="caution">
    <text evidence="3">The sequence shown here is derived from an EMBL/GenBank/DDBJ whole genome shotgun (WGS) entry which is preliminary data.</text>
</comment>
<dbReference type="Proteomes" id="UP000192596">
    <property type="component" value="Unassembled WGS sequence"/>
</dbReference>
<feature type="compositionally biased region" description="Basic and acidic residues" evidence="1">
    <location>
        <begin position="325"/>
        <end position="341"/>
    </location>
</feature>
<accession>A0A1V8T3E6</accession>
<dbReference type="AlphaFoldDB" id="A0A1V8T3E6"/>
<keyword evidence="2" id="KW-0812">Transmembrane</keyword>
<feature type="transmembrane region" description="Helical" evidence="2">
    <location>
        <begin position="21"/>
        <end position="45"/>
    </location>
</feature>
<gene>
    <name evidence="3" type="ORF">B0A48_09875</name>
</gene>
<sequence length="688" mass="75651">MRPQRYRNLEGPSTDRDAVPWYWRVVAGIATLMILGGYLMLPATFDSDPLLRAPKTVIGIFAVALLTAGLSVTGLVCFAVRSAAFQAESVFLPCTTACALGLLTVFYDFLISTRYAWNTPALLVTVASAVSTVVYGTLLVYTYRRVSKSRSTTAYIPPNMRTQPLDPSVPTGRSASLAYQAPGYYENYLANMYPTSAHPQTPPASGDVYDPNHITEEEMQRQQMLMLLLQRNQPPTPDPSQSTFHIDWQGQHEAEDTGHLTPVGGYYAPRHQQSSASSRSTQSRPTHSRQWSQQGIRPWDGVWRGVSTASGSSGETSGGTVVRGSQERREERRREIEMGGRSKAEVVDLEYYNINDAEDTDEEHPASSAASSASKVSKAQVVALKHYHTSDAEHSDDDTPLHTSERTLSGASQITIIDLCDKIFSSSTRSSSADLASGSRYESDLNRHLVKCKKHKKQQKEARLLSRVDPDIALSELLPGIGGIVVVARSSKRAGEGYSTLAIELIGQKSADELGASTYVPRLPSEADDQNMQREGSGPVRIGGAAKMDAAERLTEDVLAAKASIREERHRPPVLLSLGMDGFTAHWKRLVHWCRDNPPFKFVIRKTLEIASSGAGTLTSAETEYRGKRWRWGVFDSHHIVAFADGRRVAGHERYEGLCHDLKRLQSANDAVAGRGFHGNGRNQPTTF</sequence>
<name>A0A1V8T3E6_9PEZI</name>
<keyword evidence="2" id="KW-0472">Membrane</keyword>